<sequence>MRRRFTSHALSPKNKEGGHYSCSSTSYLRCWRETKKWERERTGSERVNPGCCSRDTMPGCLFHADDPARVVQGREESPLIQICRACCLCEMHRTPFFPSNFISVAEGYFFSCWSS</sequence>
<accession>A0A8X6PLG0</accession>
<dbReference type="Proteomes" id="UP000887013">
    <property type="component" value="Unassembled WGS sequence"/>
</dbReference>
<organism evidence="2 3">
    <name type="scientific">Nephila pilipes</name>
    <name type="common">Giant wood spider</name>
    <name type="synonym">Nephila maculata</name>
    <dbReference type="NCBI Taxonomy" id="299642"/>
    <lineage>
        <taxon>Eukaryota</taxon>
        <taxon>Metazoa</taxon>
        <taxon>Ecdysozoa</taxon>
        <taxon>Arthropoda</taxon>
        <taxon>Chelicerata</taxon>
        <taxon>Arachnida</taxon>
        <taxon>Araneae</taxon>
        <taxon>Araneomorphae</taxon>
        <taxon>Entelegynae</taxon>
        <taxon>Araneoidea</taxon>
        <taxon>Nephilidae</taxon>
        <taxon>Nephila</taxon>
    </lineage>
</organism>
<gene>
    <name evidence="2" type="ORF">NPIL_19871</name>
</gene>
<dbReference type="AlphaFoldDB" id="A0A8X6PLG0"/>
<evidence type="ECO:0000313" key="2">
    <source>
        <dbReference type="EMBL" id="GFT77529.1"/>
    </source>
</evidence>
<dbReference type="OrthoDB" id="10544099at2759"/>
<reference evidence="2" key="1">
    <citation type="submission" date="2020-08" db="EMBL/GenBank/DDBJ databases">
        <title>Multicomponent nature underlies the extraordinary mechanical properties of spider dragline silk.</title>
        <authorList>
            <person name="Kono N."/>
            <person name="Nakamura H."/>
            <person name="Mori M."/>
            <person name="Yoshida Y."/>
            <person name="Ohtoshi R."/>
            <person name="Malay A.D."/>
            <person name="Moran D.A.P."/>
            <person name="Tomita M."/>
            <person name="Numata K."/>
            <person name="Arakawa K."/>
        </authorList>
    </citation>
    <scope>NUCLEOTIDE SEQUENCE</scope>
</reference>
<dbReference type="EMBL" id="BMAW01071313">
    <property type="protein sequence ID" value="GFT77529.1"/>
    <property type="molecule type" value="Genomic_DNA"/>
</dbReference>
<proteinExistence type="predicted"/>
<keyword evidence="3" id="KW-1185">Reference proteome</keyword>
<protein>
    <submittedName>
        <fullName evidence="2">Uncharacterized protein</fullName>
    </submittedName>
</protein>
<comment type="caution">
    <text evidence="2">The sequence shown here is derived from an EMBL/GenBank/DDBJ whole genome shotgun (WGS) entry which is preliminary data.</text>
</comment>
<feature type="region of interest" description="Disordered" evidence="1">
    <location>
        <begin position="1"/>
        <end position="20"/>
    </location>
</feature>
<evidence type="ECO:0000313" key="3">
    <source>
        <dbReference type="Proteomes" id="UP000887013"/>
    </source>
</evidence>
<name>A0A8X6PLG0_NEPPI</name>
<evidence type="ECO:0000256" key="1">
    <source>
        <dbReference type="SAM" id="MobiDB-lite"/>
    </source>
</evidence>